<keyword evidence="1" id="KW-1133">Transmembrane helix</keyword>
<gene>
    <name evidence="2" type="ORF">FB4_1126</name>
</gene>
<protein>
    <submittedName>
        <fullName evidence="2">Uncharacterized protein</fullName>
    </submittedName>
</protein>
<dbReference type="PATRIC" id="fig|1149862.3.peg.4143"/>
<dbReference type="OrthoDB" id="2291882at2"/>
<comment type="caution">
    <text evidence="2">The sequence shown here is derived from an EMBL/GenBank/DDBJ whole genome shotgun (WGS) entry which is preliminary data.</text>
</comment>
<organism evidence="2 3">
    <name type="scientific">Pelosinus fermentans B4</name>
    <dbReference type="NCBI Taxonomy" id="1149862"/>
    <lineage>
        <taxon>Bacteria</taxon>
        <taxon>Bacillati</taxon>
        <taxon>Bacillota</taxon>
        <taxon>Negativicutes</taxon>
        <taxon>Selenomonadales</taxon>
        <taxon>Sporomusaceae</taxon>
        <taxon>Pelosinus</taxon>
    </lineage>
</organism>
<name>I9AR64_9FIRM</name>
<dbReference type="RefSeq" id="WP_007937927.1">
    <property type="nucleotide sequence ID" value="NZ_AKVJ01000076.1"/>
</dbReference>
<evidence type="ECO:0000256" key="1">
    <source>
        <dbReference type="SAM" id="Phobius"/>
    </source>
</evidence>
<accession>I9AR64</accession>
<keyword evidence="3" id="KW-1185">Reference proteome</keyword>
<reference evidence="2 3" key="1">
    <citation type="journal article" date="2012" name="J. Bacteriol.">
        <title>Draft Genome Sequences for Two Metal-Reducing Pelosinus fermentans Strains Isolated from a Cr(VI)-Contaminated Site and for Type Strain R7.</title>
        <authorList>
            <person name="Brown S.D."/>
            <person name="Podar M."/>
            <person name="Klingeman D.M."/>
            <person name="Johnson C.M."/>
            <person name="Yang Z.K."/>
            <person name="Utturkar S.M."/>
            <person name="Land M.L."/>
            <person name="Mosher J.J."/>
            <person name="Hurt R.A.Jr."/>
            <person name="Phelps T.J."/>
            <person name="Palumbo A.V."/>
            <person name="Arkin A.P."/>
            <person name="Hazen T.C."/>
            <person name="Elias D.A."/>
        </authorList>
    </citation>
    <scope>NUCLEOTIDE SEQUENCE [LARGE SCALE GENOMIC DNA]</scope>
    <source>
        <strain evidence="2 3">B4</strain>
    </source>
</reference>
<keyword evidence="1" id="KW-0812">Transmembrane</keyword>
<dbReference type="Proteomes" id="UP000004324">
    <property type="component" value="Unassembled WGS sequence"/>
</dbReference>
<evidence type="ECO:0000313" key="2">
    <source>
        <dbReference type="EMBL" id="EIW15437.1"/>
    </source>
</evidence>
<evidence type="ECO:0000313" key="3">
    <source>
        <dbReference type="Proteomes" id="UP000004324"/>
    </source>
</evidence>
<feature type="transmembrane region" description="Helical" evidence="1">
    <location>
        <begin position="165"/>
        <end position="186"/>
    </location>
</feature>
<sequence>MRSRAYEIVHVLPGRVRIVIASSLSVLFSSHLPQLEEIRGINKVTWNPVTRSIVVEYAVATMELSGVLLVFDQIFAEMGYKVGGQNCSNDLFWSLLAGGAIVLAFALRRVTPNSGAASVLETAAFGITAYSVVTHCGGQNSSSKALHLDSIAGLVSVLNLGSNRAFAGLFMTWLFNFLEIVGWVPLKNRQGNGRASLGCGLTSC</sequence>
<dbReference type="EMBL" id="AKVJ01000076">
    <property type="protein sequence ID" value="EIW15437.1"/>
    <property type="molecule type" value="Genomic_DNA"/>
</dbReference>
<keyword evidence="1" id="KW-0472">Membrane</keyword>
<feature type="transmembrane region" description="Helical" evidence="1">
    <location>
        <begin position="91"/>
        <end position="110"/>
    </location>
</feature>
<proteinExistence type="predicted"/>
<feature type="transmembrane region" description="Helical" evidence="1">
    <location>
        <begin position="52"/>
        <end position="71"/>
    </location>
</feature>
<dbReference type="AlphaFoldDB" id="I9AR64"/>